<keyword evidence="1" id="KW-1133">Transmembrane helix</keyword>
<feature type="transmembrane region" description="Helical" evidence="1">
    <location>
        <begin position="45"/>
        <end position="68"/>
    </location>
</feature>
<feature type="transmembrane region" description="Helical" evidence="1">
    <location>
        <begin position="88"/>
        <end position="115"/>
    </location>
</feature>
<evidence type="ECO:0000313" key="3">
    <source>
        <dbReference type="EMBL" id="MBM9469161.1"/>
    </source>
</evidence>
<keyword evidence="4" id="KW-1185">Reference proteome</keyword>
<dbReference type="Pfam" id="PF14219">
    <property type="entry name" value="DUF4328"/>
    <property type="match status" value="1"/>
</dbReference>
<reference evidence="3" key="1">
    <citation type="submission" date="2021-01" db="EMBL/GenBank/DDBJ databases">
        <title>YIM 132084 draft genome.</title>
        <authorList>
            <person name="An D."/>
        </authorList>
    </citation>
    <scope>NUCLEOTIDE SEQUENCE</scope>
    <source>
        <strain evidence="3">YIM 132084</strain>
    </source>
</reference>
<evidence type="ECO:0000313" key="4">
    <source>
        <dbReference type="Proteomes" id="UP000663792"/>
    </source>
</evidence>
<accession>A0A938YGM9</accession>
<evidence type="ECO:0000259" key="2">
    <source>
        <dbReference type="Pfam" id="PF14219"/>
    </source>
</evidence>
<feature type="transmembrane region" description="Helical" evidence="1">
    <location>
        <begin position="195"/>
        <end position="217"/>
    </location>
</feature>
<dbReference type="RefSeq" id="WP_205262119.1">
    <property type="nucleotide sequence ID" value="NZ_JAERWK010000023.1"/>
</dbReference>
<sequence>MGPPSYGPDRPRWGYRPIAWVPVEPPARRDASAELDATVRPLRTVVWLGGLTAVFALLAAAAEIQRFVLLLRGRTEVLDASVVRFSDAAVVGTSVGVLLAAVLTVLTGVPAVVRLHAGAAAVLRRGAPHSRRAVLLRLLLPGWNLVGAGQVLAETESMVAGTVHRRHPYADAETGTGPDVLLTAGGRPRVSRLVAAWWVAWVLNGVLWAAAVLRGLGGSAQAAADSVELHIAVDVTAAVVAGLTAALAVRLARLVRPRRPPYAGWVVVPPAPTRG</sequence>
<feature type="transmembrane region" description="Helical" evidence="1">
    <location>
        <begin position="229"/>
        <end position="249"/>
    </location>
</feature>
<comment type="caution">
    <text evidence="3">The sequence shown here is derived from an EMBL/GenBank/DDBJ whole genome shotgun (WGS) entry which is preliminary data.</text>
</comment>
<feature type="domain" description="DUF4328" evidence="2">
    <location>
        <begin position="74"/>
        <end position="249"/>
    </location>
</feature>
<name>A0A938YGM9_9ACTN</name>
<keyword evidence="1" id="KW-0472">Membrane</keyword>
<gene>
    <name evidence="3" type="ORF">JL106_17880</name>
</gene>
<organism evidence="3 4">
    <name type="scientific">Nakamurella leprariae</name>
    <dbReference type="NCBI Taxonomy" id="2803911"/>
    <lineage>
        <taxon>Bacteria</taxon>
        <taxon>Bacillati</taxon>
        <taxon>Actinomycetota</taxon>
        <taxon>Actinomycetes</taxon>
        <taxon>Nakamurellales</taxon>
        <taxon>Nakamurellaceae</taxon>
        <taxon>Nakamurella</taxon>
    </lineage>
</organism>
<protein>
    <submittedName>
        <fullName evidence="3">DUF4328 domain-containing protein</fullName>
    </submittedName>
</protein>
<dbReference type="Proteomes" id="UP000663792">
    <property type="component" value="Unassembled WGS sequence"/>
</dbReference>
<proteinExistence type="predicted"/>
<evidence type="ECO:0000256" key="1">
    <source>
        <dbReference type="SAM" id="Phobius"/>
    </source>
</evidence>
<dbReference type="InterPro" id="IPR025565">
    <property type="entry name" value="DUF4328"/>
</dbReference>
<dbReference type="AlphaFoldDB" id="A0A938YGM9"/>
<dbReference type="EMBL" id="JAERWK010000023">
    <property type="protein sequence ID" value="MBM9469161.1"/>
    <property type="molecule type" value="Genomic_DNA"/>
</dbReference>
<keyword evidence="1" id="KW-0812">Transmembrane</keyword>